<comment type="caution">
    <text evidence="1">The sequence shown here is derived from an EMBL/GenBank/DDBJ whole genome shotgun (WGS) entry which is preliminary data.</text>
</comment>
<organism evidence="1 2">
    <name type="scientific">Microbacterium pseudoresistens</name>
    <dbReference type="NCBI Taxonomy" id="640634"/>
    <lineage>
        <taxon>Bacteria</taxon>
        <taxon>Bacillati</taxon>
        <taxon>Actinomycetota</taxon>
        <taxon>Actinomycetes</taxon>
        <taxon>Micrococcales</taxon>
        <taxon>Microbacteriaceae</taxon>
        <taxon>Microbacterium</taxon>
    </lineage>
</organism>
<proteinExistence type="predicted"/>
<dbReference type="Proteomes" id="UP000552045">
    <property type="component" value="Unassembled WGS sequence"/>
</dbReference>
<evidence type="ECO:0000313" key="1">
    <source>
        <dbReference type="EMBL" id="NYD53585.1"/>
    </source>
</evidence>
<protein>
    <submittedName>
        <fullName evidence="1">Uncharacterized protein</fullName>
    </submittedName>
</protein>
<evidence type="ECO:0000313" key="2">
    <source>
        <dbReference type="Proteomes" id="UP000552045"/>
    </source>
</evidence>
<gene>
    <name evidence="1" type="ORF">BKA02_000640</name>
</gene>
<keyword evidence="2" id="KW-1185">Reference proteome</keyword>
<accession>A0A7Y9EV19</accession>
<dbReference type="AlphaFoldDB" id="A0A7Y9EV19"/>
<reference evidence="1 2" key="1">
    <citation type="submission" date="2020-07" db="EMBL/GenBank/DDBJ databases">
        <title>Sequencing the genomes of 1000 actinobacteria strains.</title>
        <authorList>
            <person name="Klenk H.-P."/>
        </authorList>
    </citation>
    <scope>NUCLEOTIDE SEQUENCE [LARGE SCALE GENOMIC DNA]</scope>
    <source>
        <strain evidence="1 2">DSM 22185</strain>
    </source>
</reference>
<name>A0A7Y9EV19_9MICO</name>
<dbReference type="EMBL" id="JACCBH010000001">
    <property type="protein sequence ID" value="NYD53585.1"/>
    <property type="molecule type" value="Genomic_DNA"/>
</dbReference>
<sequence length="173" mass="19074">MTMHTGEFALASQLILDSLRERPATEGSQLLPIYGVVIDLLVTLTRPEVVLSLVTPAESERRQVEGLIGLTVGAGKGARTPELEATAARVVRKHRAAMDTAIRMPYSDRATIRRAPFEKGLAEASYREKAALLRHVTRSGRRIEAEDRAVRGAPPSRVVSRRLVPGWADRVTW</sequence>